<dbReference type="Pfam" id="PF13456">
    <property type="entry name" value="RVT_3"/>
    <property type="match status" value="1"/>
</dbReference>
<feature type="domain" description="RNase H type-1" evidence="1">
    <location>
        <begin position="167"/>
        <end position="310"/>
    </location>
</feature>
<dbReference type="FunFam" id="3.30.420.10:FF:000076">
    <property type="entry name" value="RBR-type E3 ubiquitin transferase"/>
    <property type="match status" value="1"/>
</dbReference>
<gene>
    <name evidence="2" type="ORF">GIB67_004272</name>
</gene>
<dbReference type="InterPro" id="IPR037056">
    <property type="entry name" value="RNase_H1_N_sf"/>
</dbReference>
<dbReference type="InterPro" id="IPR012337">
    <property type="entry name" value="RNaseH-like_sf"/>
</dbReference>
<protein>
    <recommendedName>
        <fullName evidence="1">RNase H type-1 domain-containing protein</fullName>
    </recommendedName>
</protein>
<dbReference type="AlphaFoldDB" id="A0A7J7MR62"/>
<dbReference type="InterPro" id="IPR002156">
    <property type="entry name" value="RNaseH_domain"/>
</dbReference>
<dbReference type="Gene3D" id="3.40.970.10">
    <property type="entry name" value="Ribonuclease H1, N-terminal domain"/>
    <property type="match status" value="1"/>
</dbReference>
<dbReference type="CDD" id="cd09279">
    <property type="entry name" value="RNase_HI_like"/>
    <property type="match status" value="1"/>
</dbReference>
<dbReference type="Proteomes" id="UP000541444">
    <property type="component" value="Unassembled WGS sequence"/>
</dbReference>
<dbReference type="GO" id="GO:0004523">
    <property type="term" value="F:RNA-DNA hybrid ribonuclease activity"/>
    <property type="evidence" value="ECO:0007669"/>
    <property type="project" value="InterPro"/>
</dbReference>
<name>A0A7J7MR62_9MAGN</name>
<proteinExistence type="predicted"/>
<dbReference type="SUPFAM" id="SSF55658">
    <property type="entry name" value="L9 N-domain-like"/>
    <property type="match status" value="1"/>
</dbReference>
<organism evidence="2 3">
    <name type="scientific">Kingdonia uniflora</name>
    <dbReference type="NCBI Taxonomy" id="39325"/>
    <lineage>
        <taxon>Eukaryota</taxon>
        <taxon>Viridiplantae</taxon>
        <taxon>Streptophyta</taxon>
        <taxon>Embryophyta</taxon>
        <taxon>Tracheophyta</taxon>
        <taxon>Spermatophyta</taxon>
        <taxon>Magnoliopsida</taxon>
        <taxon>Ranunculales</taxon>
        <taxon>Circaeasteraceae</taxon>
        <taxon>Kingdonia</taxon>
    </lineage>
</organism>
<keyword evidence="3" id="KW-1185">Reference proteome</keyword>
<dbReference type="Pfam" id="PF01693">
    <property type="entry name" value="Cauli_VI"/>
    <property type="match status" value="1"/>
</dbReference>
<dbReference type="InterPro" id="IPR011320">
    <property type="entry name" value="RNase_H1_N"/>
</dbReference>
<dbReference type="PROSITE" id="PS50879">
    <property type="entry name" value="RNASE_H_1"/>
    <property type="match status" value="1"/>
</dbReference>
<reference evidence="2 3" key="1">
    <citation type="journal article" date="2020" name="IScience">
        <title>Genome Sequencing of the Endangered Kingdonia uniflora (Circaeasteraceae, Ranunculales) Reveals Potential Mechanisms of Evolutionary Specialization.</title>
        <authorList>
            <person name="Sun Y."/>
            <person name="Deng T."/>
            <person name="Zhang A."/>
            <person name="Moore M.J."/>
            <person name="Landis J.B."/>
            <person name="Lin N."/>
            <person name="Zhang H."/>
            <person name="Zhang X."/>
            <person name="Huang J."/>
            <person name="Zhang X."/>
            <person name="Sun H."/>
            <person name="Wang H."/>
        </authorList>
    </citation>
    <scope>NUCLEOTIDE SEQUENCE [LARGE SCALE GENOMIC DNA]</scope>
    <source>
        <strain evidence="2">TB1705</strain>
        <tissue evidence="2">Leaf</tissue>
    </source>
</reference>
<dbReference type="GO" id="GO:0003676">
    <property type="term" value="F:nucleic acid binding"/>
    <property type="evidence" value="ECO:0007669"/>
    <property type="project" value="InterPro"/>
</dbReference>
<evidence type="ECO:0000259" key="1">
    <source>
        <dbReference type="PROSITE" id="PS50879"/>
    </source>
</evidence>
<accession>A0A7J7MR62</accession>
<sequence length="320" mass="35010">MEIEKDAFYVVRKGGVVGVYKSLDDCQALIGSSVCNPSVSIYKGYSLPEKAEDYLASHGFKNATHSISTVDVTEEIFGTLVPCPFQASFRFQVSVTLAIYMTIEVNNCEPSSKSKAPSNVSSQERWQEVLHMKPIVREESTVPSRDAMRKPVKLGHSIGEQTASPKCESDICVYVQISCTLKFAGSSKGNPGQAGAGAILQAEDGSLVCQLREGLGVATCNIAEYRALILGLKHVLKKGFQRVNVQGDSKLICSQVLGEWKIKNENMYILCKEAKELLDKFQSFEIRHVHKELLSEAAAQARLAANLEDGQIQEAQGEVT</sequence>
<dbReference type="PANTHER" id="PTHR46387">
    <property type="entry name" value="POLYNUCLEOTIDYL TRANSFERASE, RIBONUCLEASE H-LIKE SUPERFAMILY PROTEIN"/>
    <property type="match status" value="1"/>
</dbReference>
<dbReference type="OrthoDB" id="2016287at2759"/>
<dbReference type="InterPro" id="IPR009027">
    <property type="entry name" value="Ribosomal_bL9/RNase_H1_N"/>
</dbReference>
<dbReference type="SUPFAM" id="SSF53098">
    <property type="entry name" value="Ribonuclease H-like"/>
    <property type="match status" value="1"/>
</dbReference>
<dbReference type="EMBL" id="JACGCM010001275">
    <property type="protein sequence ID" value="KAF6157334.1"/>
    <property type="molecule type" value="Genomic_DNA"/>
</dbReference>
<dbReference type="PANTHER" id="PTHR46387:SF2">
    <property type="entry name" value="RIBONUCLEASE HI"/>
    <property type="match status" value="1"/>
</dbReference>
<dbReference type="InterPro" id="IPR036397">
    <property type="entry name" value="RNaseH_sf"/>
</dbReference>
<comment type="caution">
    <text evidence="2">The sequence shown here is derived from an EMBL/GenBank/DDBJ whole genome shotgun (WGS) entry which is preliminary data.</text>
</comment>
<evidence type="ECO:0000313" key="2">
    <source>
        <dbReference type="EMBL" id="KAF6157334.1"/>
    </source>
</evidence>
<dbReference type="Gene3D" id="3.30.420.10">
    <property type="entry name" value="Ribonuclease H-like superfamily/Ribonuclease H"/>
    <property type="match status" value="1"/>
</dbReference>
<evidence type="ECO:0000313" key="3">
    <source>
        <dbReference type="Proteomes" id="UP000541444"/>
    </source>
</evidence>